<feature type="binding site" evidence="20">
    <location>
        <position position="275"/>
    </location>
    <ligand>
        <name>Mg(2+)</name>
        <dbReference type="ChEBI" id="CHEBI:18420"/>
        <label>1</label>
        <note>catalytic</note>
    </ligand>
</feature>
<dbReference type="GO" id="GO:0046872">
    <property type="term" value="F:metal ion binding"/>
    <property type="evidence" value="ECO:0007669"/>
    <property type="project" value="UniProtKB-KW"/>
</dbReference>
<evidence type="ECO:0000256" key="9">
    <source>
        <dbReference type="ARBA" id="ARBA00022990"/>
    </source>
</evidence>
<gene>
    <name evidence="22 23" type="primary">bpnt1</name>
</gene>
<dbReference type="InterPro" id="IPR020583">
    <property type="entry name" value="Inositol_monoP_metal-BS"/>
</dbReference>
<dbReference type="GO" id="GO:0046854">
    <property type="term" value="P:phosphatidylinositol phosphate biosynthetic process"/>
    <property type="evidence" value="ECO:0007669"/>
    <property type="project" value="InterPro"/>
</dbReference>
<keyword evidence="5" id="KW-0452">Lithium</keyword>
<comment type="catalytic activity">
    <reaction evidence="16">
        <text>3'-phosphoadenylyl sulfate + H2O = adenosine 5'-phosphosulfate + phosphate</text>
        <dbReference type="Rhea" id="RHEA:77639"/>
        <dbReference type="ChEBI" id="CHEBI:15377"/>
        <dbReference type="ChEBI" id="CHEBI:43474"/>
        <dbReference type="ChEBI" id="CHEBI:58243"/>
        <dbReference type="ChEBI" id="CHEBI:58339"/>
        <dbReference type="EC" id="3.1.3.7"/>
    </reaction>
    <physiologicalReaction direction="left-to-right" evidence="16">
        <dbReference type="Rhea" id="RHEA:77640"/>
    </physiologicalReaction>
</comment>
<keyword evidence="4" id="KW-0597">Phosphoprotein</keyword>
<name>A0A6P7HXY6_9TELE</name>
<evidence type="ECO:0000256" key="16">
    <source>
        <dbReference type="ARBA" id="ARBA00044484"/>
    </source>
</evidence>
<accession>A0A6P7HXY6</accession>
<dbReference type="FunFam" id="3.40.190.80:FF:000006">
    <property type="entry name" value="Bisphosphate nucleotidase 1"/>
    <property type="match status" value="1"/>
</dbReference>
<evidence type="ECO:0000256" key="20">
    <source>
        <dbReference type="PIRSR" id="PIRSR600760-2"/>
    </source>
</evidence>
<dbReference type="InterPro" id="IPR000760">
    <property type="entry name" value="Inositol_monophosphatase-like"/>
</dbReference>
<comment type="catalytic activity">
    <reaction evidence="14">
        <text>1D-myo-inositol 1,4-bisphosphate + H2O = 1D-myo-inositol 4-phosphate + phosphate</text>
        <dbReference type="Rhea" id="RHEA:15553"/>
        <dbReference type="ChEBI" id="CHEBI:15377"/>
        <dbReference type="ChEBI" id="CHEBI:43474"/>
        <dbReference type="ChEBI" id="CHEBI:58282"/>
        <dbReference type="ChEBI" id="CHEBI:58469"/>
        <dbReference type="EC" id="3.1.3.57"/>
    </reaction>
    <physiologicalReaction direction="left-to-right" evidence="14">
        <dbReference type="Rhea" id="RHEA:15554"/>
    </physiologicalReaction>
</comment>
<dbReference type="SUPFAM" id="SSF56655">
    <property type="entry name" value="Carbohydrate phosphatase"/>
    <property type="match status" value="1"/>
</dbReference>
<evidence type="ECO:0000256" key="18">
    <source>
        <dbReference type="ARBA" id="ARBA00044544"/>
    </source>
</evidence>
<dbReference type="GO" id="GO:0004441">
    <property type="term" value="F:inositol-1,4-bisphosphate 1-phosphatase activity"/>
    <property type="evidence" value="ECO:0007669"/>
    <property type="project" value="UniProtKB-EC"/>
</dbReference>
<comment type="catalytic activity">
    <reaction evidence="12">
        <text>1D-myo-inositol 1,3,4-trisphosphate + H2O = 1D-myo-inositol 3,4-bisphosphate + phosphate</text>
        <dbReference type="Rhea" id="RHEA:70319"/>
        <dbReference type="ChEBI" id="CHEBI:15377"/>
        <dbReference type="ChEBI" id="CHEBI:43474"/>
        <dbReference type="ChEBI" id="CHEBI:58414"/>
        <dbReference type="ChEBI" id="CHEBI:83241"/>
    </reaction>
    <physiologicalReaction direction="left-to-right" evidence="12">
        <dbReference type="Rhea" id="RHEA:70320"/>
    </physiologicalReaction>
</comment>
<keyword evidence="6 20" id="KW-0479">Metal-binding</keyword>
<feature type="binding site" evidence="20">
    <location>
        <position position="117"/>
    </location>
    <ligand>
        <name>Mg(2+)</name>
        <dbReference type="ChEBI" id="CHEBI:18420"/>
        <label>1</label>
        <note>catalytic</note>
    </ligand>
</feature>
<evidence type="ECO:0000256" key="15">
    <source>
        <dbReference type="ARBA" id="ARBA00044479"/>
    </source>
</evidence>
<evidence type="ECO:0000256" key="4">
    <source>
        <dbReference type="ARBA" id="ARBA00022553"/>
    </source>
</evidence>
<dbReference type="EC" id="3.1.3.57" evidence="17"/>
<dbReference type="Gene3D" id="3.40.190.80">
    <property type="match status" value="1"/>
</dbReference>
<dbReference type="InterPro" id="IPR050725">
    <property type="entry name" value="CysQ/Inositol_MonoPase"/>
</dbReference>
<dbReference type="PROSITE" id="PS00629">
    <property type="entry name" value="IMP_1"/>
    <property type="match status" value="1"/>
</dbReference>
<evidence type="ECO:0000256" key="2">
    <source>
        <dbReference type="ARBA" id="ARBA00009759"/>
    </source>
</evidence>
<evidence type="ECO:0000256" key="5">
    <source>
        <dbReference type="ARBA" id="ARBA00022671"/>
    </source>
</evidence>
<organism evidence="21 22">
    <name type="scientific">Parambassis ranga</name>
    <name type="common">Indian glassy fish</name>
    <dbReference type="NCBI Taxonomy" id="210632"/>
    <lineage>
        <taxon>Eukaryota</taxon>
        <taxon>Metazoa</taxon>
        <taxon>Chordata</taxon>
        <taxon>Craniata</taxon>
        <taxon>Vertebrata</taxon>
        <taxon>Euteleostomi</taxon>
        <taxon>Actinopterygii</taxon>
        <taxon>Neopterygii</taxon>
        <taxon>Teleostei</taxon>
        <taxon>Neoteleostei</taxon>
        <taxon>Acanthomorphata</taxon>
        <taxon>Ovalentaria</taxon>
        <taxon>Ambassidae</taxon>
        <taxon>Parambassis</taxon>
    </lineage>
</organism>
<keyword evidence="21" id="KW-1185">Reference proteome</keyword>
<dbReference type="PROSITE" id="PS00630">
    <property type="entry name" value="IMP_2"/>
    <property type="match status" value="1"/>
</dbReference>
<evidence type="ECO:0000256" key="3">
    <source>
        <dbReference type="ARBA" id="ARBA00012633"/>
    </source>
</evidence>
<evidence type="ECO:0000256" key="8">
    <source>
        <dbReference type="ARBA" id="ARBA00022842"/>
    </source>
</evidence>
<evidence type="ECO:0000313" key="21">
    <source>
        <dbReference type="Proteomes" id="UP000515145"/>
    </source>
</evidence>
<dbReference type="PANTHER" id="PTHR43028:SF5">
    <property type="entry name" value="3'(2'),5'-BISPHOSPHATE NUCLEOTIDASE 1"/>
    <property type="match status" value="1"/>
</dbReference>
<dbReference type="GO" id="GO:0008441">
    <property type="term" value="F:3'(2'),5'-bisphosphate nucleotidase activity"/>
    <property type="evidence" value="ECO:0007669"/>
    <property type="project" value="UniProtKB-EC"/>
</dbReference>
<dbReference type="RefSeq" id="XP_028253369.1">
    <property type="nucleotide sequence ID" value="XM_028397568.1"/>
</dbReference>
<feature type="binding site" evidence="20">
    <location>
        <position position="74"/>
    </location>
    <ligand>
        <name>Mg(2+)</name>
        <dbReference type="ChEBI" id="CHEBI:18420"/>
        <label>1</label>
        <note>catalytic</note>
    </ligand>
</feature>
<evidence type="ECO:0000256" key="1">
    <source>
        <dbReference type="ARBA" id="ARBA00001946"/>
    </source>
</evidence>
<feature type="binding site" evidence="20">
    <location>
        <position position="120"/>
    </location>
    <ligand>
        <name>Mg(2+)</name>
        <dbReference type="ChEBI" id="CHEBI:18420"/>
        <label>1</label>
        <note>catalytic</note>
    </ligand>
</feature>
<keyword evidence="7" id="KW-0378">Hydrolase</keyword>
<dbReference type="AlphaFoldDB" id="A0A6P7HXY6"/>
<dbReference type="RefSeq" id="XP_028253370.1">
    <property type="nucleotide sequence ID" value="XM_028397569.1"/>
</dbReference>
<dbReference type="CTD" id="10380"/>
<evidence type="ECO:0000313" key="23">
    <source>
        <dbReference type="RefSeq" id="XP_028253370.1"/>
    </source>
</evidence>
<dbReference type="GeneID" id="114428837"/>
<dbReference type="OrthoDB" id="411145at2759"/>
<comment type="catalytic activity">
    <reaction evidence="15">
        <text>adenosine 3',5'-bisphosphate + H2O = AMP + phosphate</text>
        <dbReference type="Rhea" id="RHEA:10040"/>
        <dbReference type="ChEBI" id="CHEBI:15377"/>
        <dbReference type="ChEBI" id="CHEBI:43474"/>
        <dbReference type="ChEBI" id="CHEBI:58343"/>
        <dbReference type="ChEBI" id="CHEBI:456215"/>
        <dbReference type="EC" id="3.1.3.7"/>
    </reaction>
    <physiologicalReaction direction="left-to-right" evidence="15">
        <dbReference type="Rhea" id="RHEA:10041"/>
    </physiologicalReaction>
</comment>
<evidence type="ECO:0000256" key="6">
    <source>
        <dbReference type="ARBA" id="ARBA00022723"/>
    </source>
</evidence>
<dbReference type="Proteomes" id="UP000515145">
    <property type="component" value="Chromosome 24"/>
</dbReference>
<keyword evidence="8 20" id="KW-0460">Magnesium</keyword>
<dbReference type="CDD" id="cd01640">
    <property type="entry name" value="IPPase"/>
    <property type="match status" value="1"/>
</dbReference>
<feature type="binding site" evidence="20">
    <location>
        <position position="119"/>
    </location>
    <ligand>
        <name>Mg(2+)</name>
        <dbReference type="ChEBI" id="CHEBI:18420"/>
        <label>1</label>
        <note>catalytic</note>
    </ligand>
</feature>
<comment type="cofactor">
    <cofactor evidence="1 20">
        <name>Mg(2+)</name>
        <dbReference type="ChEBI" id="CHEBI:18420"/>
    </cofactor>
</comment>
<evidence type="ECO:0000256" key="14">
    <source>
        <dbReference type="ARBA" id="ARBA00044478"/>
    </source>
</evidence>
<reference evidence="22 23" key="1">
    <citation type="submission" date="2025-04" db="UniProtKB">
        <authorList>
            <consortium name="RefSeq"/>
        </authorList>
    </citation>
    <scope>IDENTIFICATION</scope>
</reference>
<dbReference type="FunFam" id="3.30.540.10:FF:000011">
    <property type="entry name" value="Bisphosphate nucleotidase 1"/>
    <property type="match status" value="1"/>
</dbReference>
<evidence type="ECO:0000256" key="12">
    <source>
        <dbReference type="ARBA" id="ARBA00044465"/>
    </source>
</evidence>
<dbReference type="Pfam" id="PF00459">
    <property type="entry name" value="Inositol_P"/>
    <property type="match status" value="1"/>
</dbReference>
<evidence type="ECO:0000256" key="11">
    <source>
        <dbReference type="ARBA" id="ARBA00041815"/>
    </source>
</evidence>
<evidence type="ECO:0000313" key="22">
    <source>
        <dbReference type="RefSeq" id="XP_028253369.1"/>
    </source>
</evidence>
<dbReference type="InterPro" id="IPR020550">
    <property type="entry name" value="Inositol_monophosphatase_CS"/>
</dbReference>
<evidence type="ECO:0000256" key="7">
    <source>
        <dbReference type="ARBA" id="ARBA00022801"/>
    </source>
</evidence>
<proteinExistence type="inferred from homology"/>
<dbReference type="EC" id="3.1.3.7" evidence="3"/>
<keyword evidence="9" id="KW-0007">Acetylation</keyword>
<dbReference type="Gene3D" id="3.30.540.10">
    <property type="entry name" value="Fructose-1,6-Bisphosphatase, subunit A, domain 1"/>
    <property type="match status" value="1"/>
</dbReference>
<evidence type="ECO:0000256" key="19">
    <source>
        <dbReference type="ARBA" id="ARBA00044554"/>
    </source>
</evidence>
<protein>
    <recommendedName>
        <fullName evidence="10">3'(2'),5'-bisphosphate nucleotidase 1</fullName>
        <ecNumber evidence="17">3.1.3.57</ecNumber>
        <ecNumber evidence="3">3.1.3.7</ecNumber>
    </recommendedName>
    <alternativeName>
        <fullName evidence="18">3'-phosphoadenosine 5'-phosphate phosphatase</fullName>
    </alternativeName>
    <alternativeName>
        <fullName evidence="11">Bisphosphate 3'-nucleotidase 1</fullName>
    </alternativeName>
    <alternativeName>
        <fullName evidence="19">Inositol-polyphosphate 1-phosphatase</fullName>
    </alternativeName>
</protein>
<comment type="catalytic activity">
    <reaction evidence="13">
        <text>adenosine 2',5'-bisphosphate + H2O = AMP + phosphate</text>
        <dbReference type="Rhea" id="RHEA:77643"/>
        <dbReference type="ChEBI" id="CHEBI:15377"/>
        <dbReference type="ChEBI" id="CHEBI:43474"/>
        <dbReference type="ChEBI" id="CHEBI:194156"/>
        <dbReference type="ChEBI" id="CHEBI:456215"/>
        <dbReference type="EC" id="3.1.3.7"/>
    </reaction>
    <physiologicalReaction direction="left-to-right" evidence="13">
        <dbReference type="Rhea" id="RHEA:77644"/>
    </physiologicalReaction>
</comment>
<evidence type="ECO:0000256" key="17">
    <source>
        <dbReference type="ARBA" id="ARBA00044519"/>
    </source>
</evidence>
<sequence>MSGNPALIMRLVASAYRVAEKAGAIVRKVLHSGELDIVEKTGANDLQTLADRLAQQSICASLSRRFPKVTIIGEEELPAVEVQEDLIENSQADEILQRSCPAEFSELREEELVVWVDPLDGTKEYTEASRCLHLQAVAQIPLTGSDTSLSHHTALWLLDNVTVLIGIAYGGRAIAGVINQPFYNYQLGAGATLGRTMWGVLGLGAFGFQLREVPSDRRIVTTTRSHSNKMVMDCVDAMEPHEVIRVGGAGNKIIQLVEGKASAYVFASPGCKKWDTCAPEAILHAVGGKLTDMYGNAYHYDANVKHMNSAGVLATLRNHENYISRVPQSVLHGLKSD</sequence>
<dbReference type="PANTHER" id="PTHR43028">
    <property type="entry name" value="3'(2'),5'-BISPHOSPHATE NUCLEOTIDASE 1"/>
    <property type="match status" value="1"/>
</dbReference>
<evidence type="ECO:0000256" key="10">
    <source>
        <dbReference type="ARBA" id="ARBA00040342"/>
    </source>
</evidence>
<evidence type="ECO:0000256" key="13">
    <source>
        <dbReference type="ARBA" id="ARBA00044466"/>
    </source>
</evidence>
<comment type="similarity">
    <text evidence="2">Belongs to the inositol monophosphatase superfamily.</text>
</comment>